<accession>A0A183DNB4</accession>
<gene>
    <name evidence="1" type="ORF">GPUH_LOCUS10205</name>
</gene>
<dbReference type="Proteomes" id="UP000271098">
    <property type="component" value="Unassembled WGS sequence"/>
</dbReference>
<proteinExistence type="predicted"/>
<keyword evidence="2" id="KW-1185">Reference proteome</keyword>
<reference evidence="3" key="1">
    <citation type="submission" date="2016-06" db="UniProtKB">
        <authorList>
            <consortium name="WormBaseParasite"/>
        </authorList>
    </citation>
    <scope>IDENTIFICATION</scope>
</reference>
<evidence type="ECO:0000313" key="2">
    <source>
        <dbReference type="Proteomes" id="UP000271098"/>
    </source>
</evidence>
<evidence type="ECO:0000313" key="1">
    <source>
        <dbReference type="EMBL" id="VDN17128.1"/>
    </source>
</evidence>
<organism evidence="3">
    <name type="scientific">Gongylonema pulchrum</name>
    <dbReference type="NCBI Taxonomy" id="637853"/>
    <lineage>
        <taxon>Eukaryota</taxon>
        <taxon>Metazoa</taxon>
        <taxon>Ecdysozoa</taxon>
        <taxon>Nematoda</taxon>
        <taxon>Chromadorea</taxon>
        <taxon>Rhabditida</taxon>
        <taxon>Spirurina</taxon>
        <taxon>Spiruromorpha</taxon>
        <taxon>Spiruroidea</taxon>
        <taxon>Gongylonematidae</taxon>
        <taxon>Gongylonema</taxon>
    </lineage>
</organism>
<reference evidence="1 2" key="2">
    <citation type="submission" date="2018-11" db="EMBL/GenBank/DDBJ databases">
        <authorList>
            <consortium name="Pathogen Informatics"/>
        </authorList>
    </citation>
    <scope>NUCLEOTIDE SEQUENCE [LARGE SCALE GENOMIC DNA]</scope>
</reference>
<protein>
    <submittedName>
        <fullName evidence="3">Tudor domain-containing protein</fullName>
    </submittedName>
</protein>
<dbReference type="EMBL" id="UYRT01077879">
    <property type="protein sequence ID" value="VDN17128.1"/>
    <property type="molecule type" value="Genomic_DNA"/>
</dbReference>
<dbReference type="AlphaFoldDB" id="A0A183DNB4"/>
<dbReference type="SUPFAM" id="SSF63748">
    <property type="entry name" value="Tudor/PWWP/MBT"/>
    <property type="match status" value="1"/>
</dbReference>
<evidence type="ECO:0000313" key="3">
    <source>
        <dbReference type="WBParaSite" id="GPUH_0001021801-mRNA-1"/>
    </source>
</evidence>
<sequence>MAPLQEGIYARARVIKVNQVRPRPMHTCENGNLKWAEEDLVNMYGLKSEEEELGVPIDQAFVFNRFGTVHYDRELFDGGQQKIYDIVERREAIVAQNNLERWQMTFPGNDEMKYHLVDREIWWESEPRQIPVVDFEWLKEHQFCQDGKLLVDVEGRIAALEKGERVYCIVDVEFELATILGRWHRAEILGLKGPCCPDRYFCRLRLVDIGGIDIRPLFDVLEIHPMHCLRPRFCLQFSLHGLKPAADERRSDEAMHFFYLKLPQDFPVVLNVLGHGRMNKESISLYSCAAYNLPDVLFVNSIQPLNGSGTILDNRLLQEGCAIKSSQSPISLQE</sequence>
<name>A0A183DNB4_9BILA</name>
<dbReference type="WBParaSite" id="GPUH_0001021801-mRNA-1">
    <property type="protein sequence ID" value="GPUH_0001021801-mRNA-1"/>
    <property type="gene ID" value="GPUH_0001021801"/>
</dbReference>
<dbReference type="OrthoDB" id="5832178at2759"/>